<gene>
    <name evidence="2" type="ORF">NLS_LOCUS4925</name>
</gene>
<dbReference type="Proteomes" id="UP000277928">
    <property type="component" value="Unassembled WGS sequence"/>
</dbReference>
<name>A0A3P6TMY8_LITSI</name>
<keyword evidence="3" id="KW-1185">Reference proteome</keyword>
<protein>
    <submittedName>
        <fullName evidence="2">Uncharacterized protein</fullName>
    </submittedName>
</protein>
<organism evidence="2 3">
    <name type="scientific">Litomosoides sigmodontis</name>
    <name type="common">Filarial nematode worm</name>
    <dbReference type="NCBI Taxonomy" id="42156"/>
    <lineage>
        <taxon>Eukaryota</taxon>
        <taxon>Metazoa</taxon>
        <taxon>Ecdysozoa</taxon>
        <taxon>Nematoda</taxon>
        <taxon>Chromadorea</taxon>
        <taxon>Rhabditida</taxon>
        <taxon>Spirurina</taxon>
        <taxon>Spiruromorpha</taxon>
        <taxon>Filarioidea</taxon>
        <taxon>Onchocercidae</taxon>
        <taxon>Litomosoides</taxon>
    </lineage>
</organism>
<reference evidence="2 3" key="1">
    <citation type="submission" date="2018-08" db="EMBL/GenBank/DDBJ databases">
        <authorList>
            <person name="Laetsch R D."/>
            <person name="Stevens L."/>
            <person name="Kumar S."/>
            <person name="Blaxter L. M."/>
        </authorList>
    </citation>
    <scope>NUCLEOTIDE SEQUENCE [LARGE SCALE GENOMIC DNA]</scope>
</reference>
<accession>A0A3P6TMY8</accession>
<dbReference type="OMA" id="FYNTEPA"/>
<sequence length="223" mass="25069">MNFFSNSTSRLIVPRWKRPGTQSVQPDTLSATCKYASTEGRFSIIDQRHKESASMESSDSSSDNELDFKDKKTVFAGMRYDHHVLFRSSTAAAITPADEQSQVGLKRSKQVNGSRFRIVPLESCYERGRWACWDFYSTEPPKQHRERHASPPPLFSSSSKSLPTKSFRSACKSSMFSPIDNTPHTAPPSDQKPVTFSFDFSDESDTDSHPVAKVTRVTEVVCI</sequence>
<dbReference type="OrthoDB" id="5858709at2759"/>
<proteinExistence type="predicted"/>
<dbReference type="EMBL" id="UYRX01000340">
    <property type="protein sequence ID" value="VDK80480.1"/>
    <property type="molecule type" value="Genomic_DNA"/>
</dbReference>
<evidence type="ECO:0000256" key="1">
    <source>
        <dbReference type="SAM" id="MobiDB-lite"/>
    </source>
</evidence>
<feature type="region of interest" description="Disordered" evidence="1">
    <location>
        <begin position="141"/>
        <end position="162"/>
    </location>
</feature>
<dbReference type="AlphaFoldDB" id="A0A3P6TMY8"/>
<evidence type="ECO:0000313" key="3">
    <source>
        <dbReference type="Proteomes" id="UP000277928"/>
    </source>
</evidence>
<evidence type="ECO:0000313" key="2">
    <source>
        <dbReference type="EMBL" id="VDK80480.1"/>
    </source>
</evidence>